<organism evidence="2">
    <name type="scientific">marine metagenome</name>
    <dbReference type="NCBI Taxonomy" id="408172"/>
    <lineage>
        <taxon>unclassified sequences</taxon>
        <taxon>metagenomes</taxon>
        <taxon>ecological metagenomes</taxon>
    </lineage>
</organism>
<feature type="compositionally biased region" description="Polar residues" evidence="1">
    <location>
        <begin position="70"/>
        <end position="89"/>
    </location>
</feature>
<reference evidence="2" key="1">
    <citation type="submission" date="2018-05" db="EMBL/GenBank/DDBJ databases">
        <authorList>
            <person name="Lanie J.A."/>
            <person name="Ng W.-L."/>
            <person name="Kazmierczak K.M."/>
            <person name="Andrzejewski T.M."/>
            <person name="Davidsen T.M."/>
            <person name="Wayne K.J."/>
            <person name="Tettelin H."/>
            <person name="Glass J.I."/>
            <person name="Rusch D."/>
            <person name="Podicherti R."/>
            <person name="Tsui H.-C.T."/>
            <person name="Winkler M.E."/>
        </authorList>
    </citation>
    <scope>NUCLEOTIDE SEQUENCE</scope>
</reference>
<feature type="compositionally biased region" description="Polar residues" evidence="1">
    <location>
        <begin position="47"/>
        <end position="57"/>
    </location>
</feature>
<evidence type="ECO:0000256" key="1">
    <source>
        <dbReference type="SAM" id="MobiDB-lite"/>
    </source>
</evidence>
<gene>
    <name evidence="2" type="ORF">METZ01_LOCUS10968</name>
</gene>
<sequence length="89" mass="9741">MKEIAWATYGLLAPKQPPRQRSPTSSSVLAGQRFLAVRPTGFEPVTSCSGGTRSIQLSYGRIRRSRSRNHLTGQAENQGRNKSTPATVK</sequence>
<evidence type="ECO:0000313" key="2">
    <source>
        <dbReference type="EMBL" id="SUZ58114.1"/>
    </source>
</evidence>
<dbReference type="AntiFam" id="ANF00014">
    <property type="entry name" value="tRNA translation"/>
</dbReference>
<name>A0A381NVB3_9ZZZZ</name>
<feature type="region of interest" description="Disordered" evidence="1">
    <location>
        <begin position="47"/>
        <end position="89"/>
    </location>
</feature>
<dbReference type="EMBL" id="UINC01000599">
    <property type="protein sequence ID" value="SUZ58114.1"/>
    <property type="molecule type" value="Genomic_DNA"/>
</dbReference>
<protein>
    <submittedName>
        <fullName evidence="2">Uncharacterized protein</fullName>
    </submittedName>
</protein>
<feature type="region of interest" description="Disordered" evidence="1">
    <location>
        <begin position="1"/>
        <end position="27"/>
    </location>
</feature>
<dbReference type="AlphaFoldDB" id="A0A381NVB3"/>
<proteinExistence type="predicted"/>
<accession>A0A381NVB3</accession>